<dbReference type="EMBL" id="JBFXLU010000014">
    <property type="protein sequence ID" value="KAL2854509.1"/>
    <property type="molecule type" value="Genomic_DNA"/>
</dbReference>
<evidence type="ECO:0000313" key="5">
    <source>
        <dbReference type="EMBL" id="KAL2854509.1"/>
    </source>
</evidence>
<evidence type="ECO:0000256" key="2">
    <source>
        <dbReference type="ARBA" id="ARBA00023043"/>
    </source>
</evidence>
<evidence type="ECO:0000256" key="1">
    <source>
        <dbReference type="ARBA" id="ARBA00022737"/>
    </source>
</evidence>
<protein>
    <submittedName>
        <fullName evidence="5">Ankyrin repeat-containing domain protein</fullName>
    </submittedName>
</protein>
<dbReference type="PROSITE" id="PS50297">
    <property type="entry name" value="ANK_REP_REGION"/>
    <property type="match status" value="4"/>
</dbReference>
<dbReference type="InterPro" id="IPR001810">
    <property type="entry name" value="F-box_dom"/>
</dbReference>
<reference evidence="5 6" key="1">
    <citation type="submission" date="2024-07" db="EMBL/GenBank/DDBJ databases">
        <title>Section-level genome sequencing and comparative genomics of Aspergillus sections Usti and Cavernicolus.</title>
        <authorList>
            <consortium name="Lawrence Berkeley National Laboratory"/>
            <person name="Nybo J.L."/>
            <person name="Vesth T.C."/>
            <person name="Theobald S."/>
            <person name="Frisvad J.C."/>
            <person name="Larsen T.O."/>
            <person name="Kjaerboelling I."/>
            <person name="Rothschild-Mancinelli K."/>
            <person name="Lyhne E.K."/>
            <person name="Kogle M.E."/>
            <person name="Barry K."/>
            <person name="Clum A."/>
            <person name="Na H."/>
            <person name="Ledsgaard L."/>
            <person name="Lin J."/>
            <person name="Lipzen A."/>
            <person name="Kuo A."/>
            <person name="Riley R."/>
            <person name="Mondo S."/>
            <person name="Labutti K."/>
            <person name="Haridas S."/>
            <person name="Pangalinan J."/>
            <person name="Salamov A.A."/>
            <person name="Simmons B.A."/>
            <person name="Magnuson J.K."/>
            <person name="Chen J."/>
            <person name="Drula E."/>
            <person name="Henrissat B."/>
            <person name="Wiebenga A."/>
            <person name="Lubbers R.J."/>
            <person name="Gomes A.C."/>
            <person name="Makela M.R."/>
            <person name="Stajich J."/>
            <person name="Grigoriev I.V."/>
            <person name="Mortensen U.H."/>
            <person name="De Vries R.P."/>
            <person name="Baker S.E."/>
            <person name="Andersen M.R."/>
        </authorList>
    </citation>
    <scope>NUCLEOTIDE SEQUENCE [LARGE SCALE GENOMIC DNA]</scope>
    <source>
        <strain evidence="5 6">CBS 123904</strain>
    </source>
</reference>
<dbReference type="PANTHER" id="PTHR24198:SF165">
    <property type="entry name" value="ANKYRIN REPEAT-CONTAINING PROTEIN-RELATED"/>
    <property type="match status" value="1"/>
</dbReference>
<dbReference type="Gene3D" id="1.25.40.20">
    <property type="entry name" value="Ankyrin repeat-containing domain"/>
    <property type="match status" value="4"/>
</dbReference>
<name>A0ABR4KQF9_9EURO</name>
<feature type="repeat" description="ANK" evidence="3">
    <location>
        <begin position="87"/>
        <end position="120"/>
    </location>
</feature>
<feature type="repeat" description="ANK" evidence="3">
    <location>
        <begin position="376"/>
        <end position="400"/>
    </location>
</feature>
<evidence type="ECO:0000256" key="3">
    <source>
        <dbReference type="PROSITE-ProRule" id="PRU00023"/>
    </source>
</evidence>
<dbReference type="SUPFAM" id="SSF48403">
    <property type="entry name" value="Ankyrin repeat"/>
    <property type="match status" value="1"/>
</dbReference>
<feature type="repeat" description="ANK" evidence="3">
    <location>
        <begin position="268"/>
        <end position="292"/>
    </location>
</feature>
<comment type="caution">
    <text evidence="5">The sequence shown here is derived from an EMBL/GenBank/DDBJ whole genome shotgun (WGS) entry which is preliminary data.</text>
</comment>
<proteinExistence type="predicted"/>
<dbReference type="PANTHER" id="PTHR24198">
    <property type="entry name" value="ANKYRIN REPEAT AND PROTEIN KINASE DOMAIN-CONTAINING PROTEIN"/>
    <property type="match status" value="1"/>
</dbReference>
<feature type="domain" description="F-box" evidence="4">
    <location>
        <begin position="5"/>
        <end position="46"/>
    </location>
</feature>
<dbReference type="Proteomes" id="UP001610446">
    <property type="component" value="Unassembled WGS sequence"/>
</dbReference>
<dbReference type="InterPro" id="IPR036047">
    <property type="entry name" value="F-box-like_dom_sf"/>
</dbReference>
<sequence length="444" mass="47693">MPLHFLDLPPEILLIILSYLTEERGLSSLAQTTKHLHAFANPYLYANNARYHGSTALLWAAAQFSDRELTARASLRNGANVNATDLNGRTPLLWAAWNGNLNLVRLLLSTGGADVNARDAGGATPLSVAAQSGYTAIAKVLLETEGINVNAADTIYARAPLSMAAEGGHVEIVRLLLETGKVDLDTNNWRVQASFFWAAERGFEGVVRLLLATGKVDFNATFTSQGASALCQAARNGRAGVVKMFLDFSARSGVGVDEVNLDVRDESWGRTPLAWAVAGGHVDVMEVLLATGRVDLDARDASGQSALALAAEYGHTAAARMLLEAAEKGNGVIDVNAAGEQGWTPLLLAASGGWHGVVQQLLQTGSVNLEARDTVRDRTPLSWAAANGHVEVVEMLLKTGRVDVNAKDLKYQRTPLLWAQDRGYDAVVELLEELEEPEELEDYT</sequence>
<feature type="repeat" description="ANK" evidence="3">
    <location>
        <begin position="156"/>
        <end position="180"/>
    </location>
</feature>
<evidence type="ECO:0000259" key="4">
    <source>
        <dbReference type="Pfam" id="PF12937"/>
    </source>
</evidence>
<dbReference type="SMART" id="SM00248">
    <property type="entry name" value="ANK"/>
    <property type="match status" value="11"/>
</dbReference>
<keyword evidence="6" id="KW-1185">Reference proteome</keyword>
<gene>
    <name evidence="5" type="ORF">BJY01DRAFT_243639</name>
</gene>
<dbReference type="SUPFAM" id="SSF81383">
    <property type="entry name" value="F-box domain"/>
    <property type="match status" value="1"/>
</dbReference>
<organism evidence="5 6">
    <name type="scientific">Aspergillus pseudoustus</name>
    <dbReference type="NCBI Taxonomy" id="1810923"/>
    <lineage>
        <taxon>Eukaryota</taxon>
        <taxon>Fungi</taxon>
        <taxon>Dikarya</taxon>
        <taxon>Ascomycota</taxon>
        <taxon>Pezizomycotina</taxon>
        <taxon>Eurotiomycetes</taxon>
        <taxon>Eurotiomycetidae</taxon>
        <taxon>Eurotiales</taxon>
        <taxon>Aspergillaceae</taxon>
        <taxon>Aspergillus</taxon>
        <taxon>Aspergillus subgen. Nidulantes</taxon>
    </lineage>
</organism>
<keyword evidence="2 3" id="KW-0040">ANK repeat</keyword>
<dbReference type="InterPro" id="IPR002110">
    <property type="entry name" value="Ankyrin_rpt"/>
</dbReference>
<dbReference type="Pfam" id="PF12937">
    <property type="entry name" value="F-box-like"/>
    <property type="match status" value="1"/>
</dbReference>
<dbReference type="Pfam" id="PF12796">
    <property type="entry name" value="Ank_2"/>
    <property type="match status" value="4"/>
</dbReference>
<accession>A0ABR4KQF9</accession>
<dbReference type="InterPro" id="IPR036770">
    <property type="entry name" value="Ankyrin_rpt-contain_sf"/>
</dbReference>
<feature type="repeat" description="ANK" evidence="3">
    <location>
        <begin position="121"/>
        <end position="154"/>
    </location>
</feature>
<keyword evidence="1" id="KW-0677">Repeat</keyword>
<dbReference type="PROSITE" id="PS50088">
    <property type="entry name" value="ANK_REPEAT"/>
    <property type="match status" value="5"/>
</dbReference>
<evidence type="ECO:0000313" key="6">
    <source>
        <dbReference type="Proteomes" id="UP001610446"/>
    </source>
</evidence>